<organism evidence="1 2">
    <name type="scientific">Lithospermum erythrorhizon</name>
    <name type="common">Purple gromwell</name>
    <name type="synonym">Lithospermum officinale var. erythrorhizon</name>
    <dbReference type="NCBI Taxonomy" id="34254"/>
    <lineage>
        <taxon>Eukaryota</taxon>
        <taxon>Viridiplantae</taxon>
        <taxon>Streptophyta</taxon>
        <taxon>Embryophyta</taxon>
        <taxon>Tracheophyta</taxon>
        <taxon>Spermatophyta</taxon>
        <taxon>Magnoliopsida</taxon>
        <taxon>eudicotyledons</taxon>
        <taxon>Gunneridae</taxon>
        <taxon>Pentapetalae</taxon>
        <taxon>asterids</taxon>
        <taxon>lamiids</taxon>
        <taxon>Boraginales</taxon>
        <taxon>Boraginaceae</taxon>
        <taxon>Boraginoideae</taxon>
        <taxon>Lithospermeae</taxon>
        <taxon>Lithospermum</taxon>
    </lineage>
</organism>
<keyword evidence="2" id="KW-1185">Reference proteome</keyword>
<gene>
    <name evidence="1" type="ORF">LIER_05401</name>
</gene>
<name>A0AAV3P576_LITER</name>
<reference evidence="1 2" key="1">
    <citation type="submission" date="2024-01" db="EMBL/GenBank/DDBJ databases">
        <title>The complete chloroplast genome sequence of Lithospermum erythrorhizon: insights into the phylogenetic relationship among Boraginaceae species and the maternal lineages of purple gromwells.</title>
        <authorList>
            <person name="Okada T."/>
            <person name="Watanabe K."/>
        </authorList>
    </citation>
    <scope>NUCLEOTIDE SEQUENCE [LARGE SCALE GENOMIC DNA]</scope>
</reference>
<protein>
    <submittedName>
        <fullName evidence="1">Uncharacterized protein</fullName>
    </submittedName>
</protein>
<dbReference type="Proteomes" id="UP001454036">
    <property type="component" value="Unassembled WGS sequence"/>
</dbReference>
<dbReference type="AlphaFoldDB" id="A0AAV3P576"/>
<accession>A0AAV3P576</accession>
<evidence type="ECO:0000313" key="2">
    <source>
        <dbReference type="Proteomes" id="UP001454036"/>
    </source>
</evidence>
<proteinExistence type="predicted"/>
<evidence type="ECO:0000313" key="1">
    <source>
        <dbReference type="EMBL" id="GAA0145143.1"/>
    </source>
</evidence>
<comment type="caution">
    <text evidence="1">The sequence shown here is derived from an EMBL/GenBank/DDBJ whole genome shotgun (WGS) entry which is preliminary data.</text>
</comment>
<sequence>MKFPMWHGTGETQGSQKKARGCYLASTKQIKAQVEAGSIFRGPEGFGDRNVCTLEVPEEIPKKGQLHEEIQSVLFDERDPAKVFKIGMTLGAEHEAMLTRVLREYRDVFAWEPKDMPGVDPEVLAHRLYVIRIISPSSRRTGPFRRRRERPSGRR</sequence>
<dbReference type="EMBL" id="BAABME010000740">
    <property type="protein sequence ID" value="GAA0145143.1"/>
    <property type="molecule type" value="Genomic_DNA"/>
</dbReference>